<sequence>MITPLPTDAIEPFIRECLGCRCPAEVFEQIESEVRTFSEIRYQRLLAGRRLLVYLVITADVQALAENVRQLYRQGIRERDRAGYNRLRIVLPDELCESMQGDLIALFAELAAGDEKVHLHFVPQERVNAYATAKH</sequence>
<comment type="caution">
    <text evidence="1">The sequence shown here is derived from an EMBL/GenBank/DDBJ whole genome shotgun (WGS) entry which is preliminary data.</text>
</comment>
<dbReference type="AlphaFoldDB" id="A0A558DUS0"/>
<protein>
    <submittedName>
        <fullName evidence="1">Uncharacterized protein</fullName>
    </submittedName>
</protein>
<dbReference type="Proteomes" id="UP000316649">
    <property type="component" value="Unassembled WGS sequence"/>
</dbReference>
<keyword evidence="2" id="KW-1185">Reference proteome</keyword>
<reference evidence="1 2" key="1">
    <citation type="submission" date="2019-07" db="EMBL/GenBank/DDBJ databases">
        <title>The pathways for chlorine oxyanion respiration interact through the shared metabolite chlorate.</title>
        <authorList>
            <person name="Barnum T.P."/>
            <person name="Cheng Y."/>
            <person name="Hill K.A."/>
            <person name="Lucas L.N."/>
            <person name="Carlson H.K."/>
            <person name="Coates J.D."/>
        </authorList>
    </citation>
    <scope>NUCLEOTIDE SEQUENCE [LARGE SCALE GENOMIC DNA]</scope>
    <source>
        <strain evidence="1 2">BK-1</strain>
    </source>
</reference>
<dbReference type="OrthoDB" id="5769940at2"/>
<dbReference type="RefSeq" id="WP_144359407.1">
    <property type="nucleotide sequence ID" value="NZ_VMNH01000016.1"/>
</dbReference>
<proteinExistence type="predicted"/>
<evidence type="ECO:0000313" key="1">
    <source>
        <dbReference type="EMBL" id="TVO72403.1"/>
    </source>
</evidence>
<gene>
    <name evidence="1" type="ORF">FHP88_12450</name>
</gene>
<dbReference type="EMBL" id="VMNH01000016">
    <property type="protein sequence ID" value="TVO72403.1"/>
    <property type="molecule type" value="Genomic_DNA"/>
</dbReference>
<evidence type="ECO:0000313" key="2">
    <source>
        <dbReference type="Proteomes" id="UP000316649"/>
    </source>
</evidence>
<name>A0A558DUS0_9GAMM</name>
<organism evidence="1 2">
    <name type="scientific">Sedimenticola selenatireducens</name>
    <dbReference type="NCBI Taxonomy" id="191960"/>
    <lineage>
        <taxon>Bacteria</taxon>
        <taxon>Pseudomonadati</taxon>
        <taxon>Pseudomonadota</taxon>
        <taxon>Gammaproteobacteria</taxon>
        <taxon>Chromatiales</taxon>
        <taxon>Sedimenticolaceae</taxon>
        <taxon>Sedimenticola</taxon>
    </lineage>
</organism>
<accession>A0A558DUS0</accession>